<evidence type="ECO:0000313" key="1">
    <source>
        <dbReference type="EMBL" id="KAK1934983.1"/>
    </source>
</evidence>
<keyword evidence="2" id="KW-1185">Reference proteome</keyword>
<comment type="caution">
    <text evidence="1">The sequence shown here is derived from an EMBL/GenBank/DDBJ whole genome shotgun (WGS) entry which is preliminary data.</text>
</comment>
<accession>A0AAD9GAQ6</accession>
<organism evidence="1 2">
    <name type="scientific">Phytophthora citrophthora</name>
    <dbReference type="NCBI Taxonomy" id="4793"/>
    <lineage>
        <taxon>Eukaryota</taxon>
        <taxon>Sar</taxon>
        <taxon>Stramenopiles</taxon>
        <taxon>Oomycota</taxon>
        <taxon>Peronosporomycetes</taxon>
        <taxon>Peronosporales</taxon>
        <taxon>Peronosporaceae</taxon>
        <taxon>Phytophthora</taxon>
    </lineage>
</organism>
<gene>
    <name evidence="1" type="ORF">P3T76_010749</name>
</gene>
<name>A0AAD9GAQ6_9STRA</name>
<protein>
    <submittedName>
        <fullName evidence="1">Uncharacterized protein</fullName>
    </submittedName>
</protein>
<proteinExistence type="predicted"/>
<reference evidence="1" key="1">
    <citation type="submission" date="2023-08" db="EMBL/GenBank/DDBJ databases">
        <title>Reference Genome Resource for the Citrus Pathogen Phytophthora citrophthora.</title>
        <authorList>
            <person name="Moller H."/>
            <person name="Coetzee B."/>
            <person name="Rose L.J."/>
            <person name="Van Niekerk J.M."/>
        </authorList>
    </citation>
    <scope>NUCLEOTIDE SEQUENCE</scope>
    <source>
        <strain evidence="1">STE-U-9442</strain>
    </source>
</reference>
<sequence length="64" mass="6986">MPETERPLGNARELVLQHAEAVLGRVDVSVVLPQFYHLQGAVLPRAKCGPNVKLSPEPTNMSSH</sequence>
<dbReference type="Proteomes" id="UP001259832">
    <property type="component" value="Unassembled WGS sequence"/>
</dbReference>
<dbReference type="EMBL" id="JASMQC010000024">
    <property type="protein sequence ID" value="KAK1934983.1"/>
    <property type="molecule type" value="Genomic_DNA"/>
</dbReference>
<evidence type="ECO:0000313" key="2">
    <source>
        <dbReference type="Proteomes" id="UP001259832"/>
    </source>
</evidence>
<dbReference type="AlphaFoldDB" id="A0AAD9GAQ6"/>